<dbReference type="InterPro" id="IPR015130">
    <property type="entry name" value="Lys-AminoMut_A"/>
</dbReference>
<evidence type="ECO:0000259" key="1">
    <source>
        <dbReference type="Pfam" id="PF09043"/>
    </source>
</evidence>
<name>A0ABU1PU97_9PSEU</name>
<dbReference type="InterPro" id="IPR037086">
    <property type="entry name" value="Lys-AminoMut_asu_sf"/>
</dbReference>
<dbReference type="EMBL" id="JAVDSG010000001">
    <property type="protein sequence ID" value="MDR6593863.1"/>
    <property type="molecule type" value="Genomic_DNA"/>
</dbReference>
<dbReference type="InterPro" id="IPR016176">
    <property type="entry name" value="Cbl-dep_enz_cat"/>
</dbReference>
<dbReference type="RefSeq" id="WP_310306847.1">
    <property type="nucleotide sequence ID" value="NZ_BAAAXB010000001.1"/>
</dbReference>
<keyword evidence="2" id="KW-0413">Isomerase</keyword>
<protein>
    <submittedName>
        <fullName evidence="2">Beta-lysine 5,6-aminomutase alpha subunit</fullName>
        <ecNumber evidence="2">5.4.3.3</ecNumber>
    </submittedName>
</protein>
<dbReference type="Gene3D" id="3.20.20.440">
    <property type="entry name" value="D-Lysine 5,6-aminomutase alpha subunit"/>
    <property type="match status" value="1"/>
</dbReference>
<dbReference type="GO" id="GO:0047826">
    <property type="term" value="F:D-lysine 5,6-aminomutase activity"/>
    <property type="evidence" value="ECO:0007669"/>
    <property type="project" value="UniProtKB-EC"/>
</dbReference>
<keyword evidence="3" id="KW-1185">Reference proteome</keyword>
<dbReference type="SUPFAM" id="SSF51703">
    <property type="entry name" value="Cobalamin (vitamin B12)-dependent enzymes"/>
    <property type="match status" value="1"/>
</dbReference>
<dbReference type="Proteomes" id="UP001268819">
    <property type="component" value="Unassembled WGS sequence"/>
</dbReference>
<accession>A0ABU1PU97</accession>
<reference evidence="2 3" key="1">
    <citation type="submission" date="2023-07" db="EMBL/GenBank/DDBJ databases">
        <title>Sequencing the genomes of 1000 actinobacteria strains.</title>
        <authorList>
            <person name="Klenk H.-P."/>
        </authorList>
    </citation>
    <scope>NUCLEOTIDE SEQUENCE [LARGE SCALE GENOMIC DNA]</scope>
    <source>
        <strain evidence="2 3">DSM 43749</strain>
    </source>
</reference>
<comment type="caution">
    <text evidence="2">The sequence shown here is derived from an EMBL/GenBank/DDBJ whole genome shotgun (WGS) entry which is preliminary data.</text>
</comment>
<dbReference type="Pfam" id="PF09043">
    <property type="entry name" value="Lys-AminoMut_A"/>
    <property type="match status" value="1"/>
</dbReference>
<feature type="domain" description="D-Lysine 5,6-aminomutase alpha subunit" evidence="1">
    <location>
        <begin position="4"/>
        <end position="517"/>
    </location>
</feature>
<dbReference type="EC" id="5.4.3.3" evidence="2"/>
<evidence type="ECO:0000313" key="2">
    <source>
        <dbReference type="EMBL" id="MDR6593863.1"/>
    </source>
</evidence>
<sequence length="522" mass="56103">MALLDLDPAVVAKARALAARAAEPVVGIAKAHTTVAVERATLRLAGITGADSTHRAGDVPWVNRVVDTVREHCGLEHGAALPVFHALREHDLTSLTELAEATAAGQVSYRVPGGRDRTRAEKAARAAVTRGIRTVDRNRATRDKLVAKLGDPARRPWIYLIVATGDIDEDVVQACNAARAGADVIAVIRSTGQSLLDYVPEGATHHGFAGTYATQENFRIMRAALDAVSKEVGRYVRLTNYASGLCMPEIAVLAGLQRLDMMLNDSMYGILFRDINPIRTFVDQRFSRQVHARAGIVINTGEDNYLTTADAVDAAHTVTVSQLLNEHFAHEAGLPDHLLGLGHAFEINPAVPESFRLELAHALLARELFPDAPLKWMPPTKHMTGDVFKGYLLDGFFNLAGVLTGQSILLVGMMTEAVVTPFLSDRDLALANVRYVLDAAGGLAEDFRPAPDGLIVKRAHQVLGEAVDLLERIVADGLLDAIADGTFGLMKRPADGGKGADGVVAKADDYLNPASELLEERP</sequence>
<gene>
    <name evidence="2" type="ORF">J2S66_002247</name>
</gene>
<proteinExistence type="predicted"/>
<organism evidence="2 3">
    <name type="scientific">Saccharothrix longispora</name>
    <dbReference type="NCBI Taxonomy" id="33920"/>
    <lineage>
        <taxon>Bacteria</taxon>
        <taxon>Bacillati</taxon>
        <taxon>Actinomycetota</taxon>
        <taxon>Actinomycetes</taxon>
        <taxon>Pseudonocardiales</taxon>
        <taxon>Pseudonocardiaceae</taxon>
        <taxon>Saccharothrix</taxon>
    </lineage>
</organism>
<evidence type="ECO:0000313" key="3">
    <source>
        <dbReference type="Proteomes" id="UP001268819"/>
    </source>
</evidence>